<name>A0A0D3FRZ6_9ORYZ</name>
<dbReference type="InterPro" id="IPR050905">
    <property type="entry name" value="Plant_NBS-LRR"/>
</dbReference>
<protein>
    <recommendedName>
        <fullName evidence="1">Disease resistance protein At4g27190-like leucine-rich repeats domain-containing protein</fullName>
    </recommendedName>
</protein>
<evidence type="ECO:0000259" key="1">
    <source>
        <dbReference type="Pfam" id="PF23247"/>
    </source>
</evidence>
<dbReference type="HOGENOM" id="CLU_007112_0_0_1"/>
<dbReference type="eggNOG" id="ENOG502SYYC">
    <property type="taxonomic scope" value="Eukaryota"/>
</dbReference>
<dbReference type="PANTHER" id="PTHR33463">
    <property type="entry name" value="NB-ARC DOMAIN-CONTAINING PROTEIN-RELATED"/>
    <property type="match status" value="1"/>
</dbReference>
<dbReference type="PaxDb" id="65489-OBART04G00740.1"/>
<dbReference type="SUPFAM" id="SSF52058">
    <property type="entry name" value="L domain-like"/>
    <property type="match status" value="1"/>
</dbReference>
<dbReference type="PANTHER" id="PTHR33463:SF67">
    <property type="entry name" value="OS04G0115650 PROTEIN"/>
    <property type="match status" value="1"/>
</dbReference>
<dbReference type="EnsemblPlants" id="OBART04G00740.1">
    <property type="protein sequence ID" value="OBART04G00740.1"/>
    <property type="gene ID" value="OBART04G00740"/>
</dbReference>
<accession>A0A0D3FRZ6</accession>
<proteinExistence type="predicted"/>
<dbReference type="Gramene" id="OBART04G00740.1">
    <property type="protein sequence ID" value="OBART04G00740.1"/>
    <property type="gene ID" value="OBART04G00740"/>
</dbReference>
<dbReference type="AlphaFoldDB" id="A0A0D3FRZ6"/>
<feature type="domain" description="Disease resistance protein At4g27190-like leucine-rich repeats" evidence="1">
    <location>
        <begin position="914"/>
        <end position="1028"/>
    </location>
</feature>
<organism evidence="2">
    <name type="scientific">Oryza barthii</name>
    <dbReference type="NCBI Taxonomy" id="65489"/>
    <lineage>
        <taxon>Eukaryota</taxon>
        <taxon>Viridiplantae</taxon>
        <taxon>Streptophyta</taxon>
        <taxon>Embryophyta</taxon>
        <taxon>Tracheophyta</taxon>
        <taxon>Spermatophyta</taxon>
        <taxon>Magnoliopsida</taxon>
        <taxon>Liliopsida</taxon>
        <taxon>Poales</taxon>
        <taxon>Poaceae</taxon>
        <taxon>BOP clade</taxon>
        <taxon>Oryzoideae</taxon>
        <taxon>Oryzeae</taxon>
        <taxon>Oryzinae</taxon>
        <taxon>Oryza</taxon>
    </lineage>
</organism>
<keyword evidence="3" id="KW-1185">Reference proteome</keyword>
<evidence type="ECO:0000313" key="2">
    <source>
        <dbReference type="EnsemblPlants" id="OBART04G00740.1"/>
    </source>
</evidence>
<dbReference type="InterPro" id="IPR057135">
    <property type="entry name" value="At4g27190-like_LRR"/>
</dbReference>
<reference evidence="2" key="1">
    <citation type="journal article" date="2009" name="Rice">
        <title>De Novo Next Generation Sequencing of Plant Genomes.</title>
        <authorList>
            <person name="Rounsley S."/>
            <person name="Marri P.R."/>
            <person name="Yu Y."/>
            <person name="He R."/>
            <person name="Sisneros N."/>
            <person name="Goicoechea J.L."/>
            <person name="Lee S.J."/>
            <person name="Angelova A."/>
            <person name="Kudrna D."/>
            <person name="Luo M."/>
            <person name="Affourtit J."/>
            <person name="Desany B."/>
            <person name="Knight J."/>
            <person name="Niazi F."/>
            <person name="Egholm M."/>
            <person name="Wing R.A."/>
        </authorList>
    </citation>
    <scope>NUCLEOTIDE SEQUENCE [LARGE SCALE GENOMIC DNA]</scope>
    <source>
        <strain evidence="2">cv. IRGC 105608</strain>
    </source>
</reference>
<evidence type="ECO:0000313" key="3">
    <source>
        <dbReference type="Proteomes" id="UP000026960"/>
    </source>
</evidence>
<sequence>MPPAKEWTRIIADSIDEAAGRVIELLEDTSKGNVMYFHGWGGLGASAVLRAVAKRLTMRSSPSPGRRRWEKMIHVDCSVWQSKRALQKAIAQELQLPWSLMALFDQHDEEDDFSGVEQSARGVIQDVSQAIFSILASRIFLVIFHNGSNGYIDLLECGVPVITGILNKTVLWTSRSSFRITDFDMDNVSKEDRDKLAGLSDVAIYAYPTADDEYSFVNLFGMLLHQEAEEVARYTGVPQSAGMSTELVKKCIMYQLMLRQQHVDYTQHWDTHAANYWVCSGIIQTSDTTSSTSCHSSSPWEIAQALYNNLILEFLTMDDYSSNPAFAEAIQRALRVPSDFVDKSSFFFWTCDAIGNNKVDTTTACCRQKSLEAKMFQHRSASWLRVIHLFECTFSFASPPFLSCSSLRFLLLDHCKDKHNLGSAPNSTSAGDTDKETGISSGACFQKLWVLDLSYTDWYCLLSVEAQDLMVELRELNVKGVKHWSINHLLRDGNNSSAGVGSSTKPLGLLNLVKLQVTTEPITEDQHQSQVWKEDQVAATLFPNLSKCKIVKTIILDGCFELKRIDPHVLPPSLESFSFSSSSNDNDVHVSAKIESISFRGCTQLKSLLLRGLFQRLKQLDVSETCIKTLDLRAMRGNGSLKELFLLGCKELSAILWPKQDVSLEVLHIDTSSTELDHATGVVESSSFSPVEFKWYISLGDDRMLLRSLNDIKYPLRRPCIEISSPPASVATATTDGSELGGTISKRRPIAVSRAEQRWLMSTKSRRPAADNKKLYADVNSKIQHLQLQATMNGNWMWPYKQEGSTSHYISLQDDKRMQTKPLSSPSLPGSICERASGLHVHDSLSIASITSHSNEARKWNWLRWCRVERCPNIEGVVFTPPSPGSDEIFWHLETFWASQLEKAHHIWDWGTRGQLHFEPAKESFSLQVLHLDCCPRLIYVLPLYYNSLSYVYRRLEILEIVCCGDLKDVFRVDDNNQELLVATIEFSELKHIHLHELPSLQRICGHRIVAPELETIKIRGCWSLTRLPAVGLDSTHKPKVDCEKEWWDGLQWDGLENGHHPSLFEPTHSRYYKKNLPRGSMLSDMILCFEVKPSAILQWRVACSKIWGVSQETLDLGREAISYTSRSSRSRSLATCRLHPAFSFISDG</sequence>
<reference evidence="2" key="2">
    <citation type="submission" date="2015-03" db="UniProtKB">
        <authorList>
            <consortium name="EnsemblPlants"/>
        </authorList>
    </citation>
    <scope>IDENTIFICATION</scope>
</reference>
<dbReference type="Proteomes" id="UP000026960">
    <property type="component" value="Chromosome 4"/>
</dbReference>
<dbReference type="STRING" id="65489.A0A0D3FRZ6"/>
<dbReference type="InterPro" id="IPR032675">
    <property type="entry name" value="LRR_dom_sf"/>
</dbReference>
<dbReference type="Gene3D" id="3.80.10.10">
    <property type="entry name" value="Ribonuclease Inhibitor"/>
    <property type="match status" value="1"/>
</dbReference>
<dbReference type="Pfam" id="PF23247">
    <property type="entry name" value="LRR_RPS2"/>
    <property type="match status" value="1"/>
</dbReference>